<dbReference type="AlphaFoldDB" id="A0A2U1KV08"/>
<proteinExistence type="predicted"/>
<organism evidence="1 2">
    <name type="scientific">Artemisia annua</name>
    <name type="common">Sweet wormwood</name>
    <dbReference type="NCBI Taxonomy" id="35608"/>
    <lineage>
        <taxon>Eukaryota</taxon>
        <taxon>Viridiplantae</taxon>
        <taxon>Streptophyta</taxon>
        <taxon>Embryophyta</taxon>
        <taxon>Tracheophyta</taxon>
        <taxon>Spermatophyta</taxon>
        <taxon>Magnoliopsida</taxon>
        <taxon>eudicotyledons</taxon>
        <taxon>Gunneridae</taxon>
        <taxon>Pentapetalae</taxon>
        <taxon>asterids</taxon>
        <taxon>campanulids</taxon>
        <taxon>Asterales</taxon>
        <taxon>Asteraceae</taxon>
        <taxon>Asteroideae</taxon>
        <taxon>Anthemideae</taxon>
        <taxon>Artemisiinae</taxon>
        <taxon>Artemisia</taxon>
    </lineage>
</organism>
<sequence length="104" mass="11684">MGKIAQPNYLLVSNDGINKIVYNSSPELALKQISGYRPFDLKECVQGLHDLQLNRRAGALLKCVVEFSSPSEIPDSFFLRCQRIIVIEVINGREDNNGRDAFDT</sequence>
<comment type="caution">
    <text evidence="1">The sequence shown here is derived from an EMBL/GenBank/DDBJ whole genome shotgun (WGS) entry which is preliminary data.</text>
</comment>
<keyword evidence="2" id="KW-1185">Reference proteome</keyword>
<name>A0A2U1KV08_ARTAN</name>
<accession>A0A2U1KV08</accession>
<dbReference type="OrthoDB" id="5590282at2759"/>
<evidence type="ECO:0000313" key="1">
    <source>
        <dbReference type="EMBL" id="PWA40570.1"/>
    </source>
</evidence>
<protein>
    <submittedName>
        <fullName evidence="1">Cyclin A/B/D/E</fullName>
    </submittedName>
</protein>
<dbReference type="STRING" id="35608.A0A2U1KV08"/>
<dbReference type="EMBL" id="PKPP01013704">
    <property type="protein sequence ID" value="PWA40570.1"/>
    <property type="molecule type" value="Genomic_DNA"/>
</dbReference>
<dbReference type="Proteomes" id="UP000245207">
    <property type="component" value="Unassembled WGS sequence"/>
</dbReference>
<evidence type="ECO:0000313" key="2">
    <source>
        <dbReference type="Proteomes" id="UP000245207"/>
    </source>
</evidence>
<gene>
    <name evidence="1" type="ORF">CTI12_AA564540</name>
</gene>
<reference evidence="1 2" key="1">
    <citation type="journal article" date="2018" name="Mol. Plant">
        <title>The genome of Artemisia annua provides insight into the evolution of Asteraceae family and artemisinin biosynthesis.</title>
        <authorList>
            <person name="Shen Q."/>
            <person name="Zhang L."/>
            <person name="Liao Z."/>
            <person name="Wang S."/>
            <person name="Yan T."/>
            <person name="Shi P."/>
            <person name="Liu M."/>
            <person name="Fu X."/>
            <person name="Pan Q."/>
            <person name="Wang Y."/>
            <person name="Lv Z."/>
            <person name="Lu X."/>
            <person name="Zhang F."/>
            <person name="Jiang W."/>
            <person name="Ma Y."/>
            <person name="Chen M."/>
            <person name="Hao X."/>
            <person name="Li L."/>
            <person name="Tang Y."/>
            <person name="Lv G."/>
            <person name="Zhou Y."/>
            <person name="Sun X."/>
            <person name="Brodelius P.E."/>
            <person name="Rose J.K.C."/>
            <person name="Tang K."/>
        </authorList>
    </citation>
    <scope>NUCLEOTIDE SEQUENCE [LARGE SCALE GENOMIC DNA]</scope>
    <source>
        <strain evidence="2">cv. Huhao1</strain>
        <tissue evidence="1">Leaf</tissue>
    </source>
</reference>